<sequence>MDSATEFLFGLSTESLIKQDSEGFAGSFTSGQEYIVHRFRWGKFTDLFPGHKQWLQDQNFVHDFVDFHVDKSLAKRHELLADVDKPDRRYVFLEELVVKQQIAEVATRKGQQPRFEQLKEMKYVRAILNESLRLYPVLPINSREAMEDTTLPLGGSADECLPIFIKKGELVTWFPYLMHRRKDF</sequence>
<keyword evidence="5" id="KW-0408">Iron</keyword>
<evidence type="ECO:0000256" key="2">
    <source>
        <dbReference type="ARBA" id="ARBA00010617"/>
    </source>
</evidence>
<keyword evidence="8" id="KW-1185">Reference proteome</keyword>
<dbReference type="Gene3D" id="1.10.630.10">
    <property type="entry name" value="Cytochrome P450"/>
    <property type="match status" value="1"/>
</dbReference>
<organism evidence="7 8">
    <name type="scientific">Acrodontium crateriforme</name>
    <dbReference type="NCBI Taxonomy" id="150365"/>
    <lineage>
        <taxon>Eukaryota</taxon>
        <taxon>Fungi</taxon>
        <taxon>Dikarya</taxon>
        <taxon>Ascomycota</taxon>
        <taxon>Pezizomycotina</taxon>
        <taxon>Dothideomycetes</taxon>
        <taxon>Dothideomycetidae</taxon>
        <taxon>Mycosphaerellales</taxon>
        <taxon>Teratosphaeriaceae</taxon>
        <taxon>Acrodontium</taxon>
    </lineage>
</organism>
<dbReference type="GO" id="GO:0005506">
    <property type="term" value="F:iron ion binding"/>
    <property type="evidence" value="ECO:0007669"/>
    <property type="project" value="InterPro"/>
</dbReference>
<evidence type="ECO:0000256" key="3">
    <source>
        <dbReference type="ARBA" id="ARBA00022723"/>
    </source>
</evidence>
<dbReference type="InterPro" id="IPR047146">
    <property type="entry name" value="Cyt_P450_E_CYP52_fungi"/>
</dbReference>
<dbReference type="EMBL" id="CP138583">
    <property type="protein sequence ID" value="WPH00061.1"/>
    <property type="molecule type" value="Genomic_DNA"/>
</dbReference>
<keyword evidence="3" id="KW-0479">Metal-binding</keyword>
<evidence type="ECO:0000256" key="4">
    <source>
        <dbReference type="ARBA" id="ARBA00023002"/>
    </source>
</evidence>
<reference evidence="7 8" key="1">
    <citation type="submission" date="2023-11" db="EMBL/GenBank/DDBJ databases">
        <title>An acidophilic fungus is an integral part of prey digestion in a carnivorous sundew plant.</title>
        <authorList>
            <person name="Tsai I.J."/>
        </authorList>
    </citation>
    <scope>NUCLEOTIDE SEQUENCE [LARGE SCALE GENOMIC DNA]</scope>
    <source>
        <strain evidence="7">169a</strain>
    </source>
</reference>
<evidence type="ECO:0000256" key="6">
    <source>
        <dbReference type="ARBA" id="ARBA00023033"/>
    </source>
</evidence>
<proteinExistence type="inferred from homology"/>
<dbReference type="Proteomes" id="UP001303373">
    <property type="component" value="Chromosome 4"/>
</dbReference>
<dbReference type="PANTHER" id="PTHR24287:SF17">
    <property type="entry name" value="P450, PUTATIVE (EUROFUNG)-RELATED"/>
    <property type="match status" value="1"/>
</dbReference>
<gene>
    <name evidence="7" type="ORF">R9X50_00288400</name>
</gene>
<dbReference type="AlphaFoldDB" id="A0AAQ3R8Z1"/>
<dbReference type="PANTHER" id="PTHR24287">
    <property type="entry name" value="P450, PUTATIVE (EUROFUNG)-RELATED"/>
    <property type="match status" value="1"/>
</dbReference>
<evidence type="ECO:0008006" key="9">
    <source>
        <dbReference type="Google" id="ProtNLM"/>
    </source>
</evidence>
<dbReference type="InterPro" id="IPR001128">
    <property type="entry name" value="Cyt_P450"/>
</dbReference>
<accession>A0AAQ3R8Z1</accession>
<dbReference type="GO" id="GO:0020037">
    <property type="term" value="F:heme binding"/>
    <property type="evidence" value="ECO:0007669"/>
    <property type="project" value="InterPro"/>
</dbReference>
<dbReference type="Pfam" id="PF00067">
    <property type="entry name" value="p450"/>
    <property type="match status" value="1"/>
</dbReference>
<dbReference type="GO" id="GO:0004497">
    <property type="term" value="F:monooxygenase activity"/>
    <property type="evidence" value="ECO:0007669"/>
    <property type="project" value="UniProtKB-KW"/>
</dbReference>
<keyword evidence="4" id="KW-0560">Oxidoreductase</keyword>
<keyword evidence="6" id="KW-0503">Monooxygenase</keyword>
<protein>
    <recommendedName>
        <fullName evidence="9">Cytochrome P450</fullName>
    </recommendedName>
</protein>
<evidence type="ECO:0000313" key="8">
    <source>
        <dbReference type="Proteomes" id="UP001303373"/>
    </source>
</evidence>
<comment type="cofactor">
    <cofactor evidence="1">
        <name>heme</name>
        <dbReference type="ChEBI" id="CHEBI:30413"/>
    </cofactor>
</comment>
<comment type="similarity">
    <text evidence="2">Belongs to the cytochrome P450 family.</text>
</comment>
<dbReference type="InterPro" id="IPR036396">
    <property type="entry name" value="Cyt_P450_sf"/>
</dbReference>
<evidence type="ECO:0000256" key="1">
    <source>
        <dbReference type="ARBA" id="ARBA00001971"/>
    </source>
</evidence>
<evidence type="ECO:0000256" key="5">
    <source>
        <dbReference type="ARBA" id="ARBA00023004"/>
    </source>
</evidence>
<evidence type="ECO:0000313" key="7">
    <source>
        <dbReference type="EMBL" id="WPH00061.1"/>
    </source>
</evidence>
<dbReference type="SUPFAM" id="SSF48264">
    <property type="entry name" value="Cytochrome P450"/>
    <property type="match status" value="1"/>
</dbReference>
<name>A0AAQ3R8Z1_9PEZI</name>
<dbReference type="GO" id="GO:0016705">
    <property type="term" value="F:oxidoreductase activity, acting on paired donors, with incorporation or reduction of molecular oxygen"/>
    <property type="evidence" value="ECO:0007669"/>
    <property type="project" value="InterPro"/>
</dbReference>